<dbReference type="PIRSF" id="PIRSF006324">
    <property type="entry name" value="LeuE"/>
    <property type="match status" value="1"/>
</dbReference>
<feature type="transmembrane region" description="Helical" evidence="6">
    <location>
        <begin position="75"/>
        <end position="97"/>
    </location>
</feature>
<feature type="transmembrane region" description="Helical" evidence="6">
    <location>
        <begin position="6"/>
        <end position="30"/>
    </location>
</feature>
<reference evidence="7" key="1">
    <citation type="submission" date="2023-09" db="EMBL/GenBank/DDBJ databases">
        <authorList>
            <consortium name="CW5 consortium"/>
            <person name="Lu C.-W."/>
        </authorList>
    </citation>
    <scope>NUCLEOTIDE SEQUENCE</scope>
    <source>
        <strain evidence="7">KPS</strain>
    </source>
</reference>
<keyword evidence="2" id="KW-1003">Cell membrane</keyword>
<feature type="transmembrane region" description="Helical" evidence="6">
    <location>
        <begin position="42"/>
        <end position="69"/>
    </location>
</feature>
<dbReference type="RefSeq" id="WP_309540984.1">
    <property type="nucleotide sequence ID" value="NZ_CP133659.1"/>
</dbReference>
<dbReference type="EMBL" id="CP133659">
    <property type="protein sequence ID" value="WMW64929.1"/>
    <property type="molecule type" value="Genomic_DNA"/>
</dbReference>
<dbReference type="PANTHER" id="PTHR30086">
    <property type="entry name" value="ARGININE EXPORTER PROTEIN ARGO"/>
    <property type="match status" value="1"/>
</dbReference>
<evidence type="ECO:0000313" key="7">
    <source>
        <dbReference type="EMBL" id="WMW64929.1"/>
    </source>
</evidence>
<sequence>MHGVHDIWLFVVSGLLLNITPGPDMLYIIARSTTGGTHGLRAGVAAALGIGAGCSVHIAAAAFGLSAVLTTSATAFTVVKLLGAAYLLYMGCTMLLARKGTARTAAPGSLDAAAPGGHEQAGASTAQPPQATLRGVFAQGFLTNALNPKVALFFLAFLPQFVDGGGTGAPPSSLAFLVLGCIFTINGTLVNLLVAWGASRLGSIFQTGALAARFARWGDRCLGALFLLLGIRLALAERG</sequence>
<keyword evidence="8" id="KW-1185">Reference proteome</keyword>
<evidence type="ECO:0000256" key="4">
    <source>
        <dbReference type="ARBA" id="ARBA00022989"/>
    </source>
</evidence>
<evidence type="ECO:0000313" key="8">
    <source>
        <dbReference type="Proteomes" id="UP001180616"/>
    </source>
</evidence>
<dbReference type="InterPro" id="IPR001123">
    <property type="entry name" value="LeuE-type"/>
</dbReference>
<evidence type="ECO:0000256" key="6">
    <source>
        <dbReference type="SAM" id="Phobius"/>
    </source>
</evidence>
<keyword evidence="5 6" id="KW-0472">Membrane</keyword>
<proteinExistence type="predicted"/>
<feature type="transmembrane region" description="Helical" evidence="6">
    <location>
        <begin position="174"/>
        <end position="196"/>
    </location>
</feature>
<dbReference type="Proteomes" id="UP001180616">
    <property type="component" value="Chromosome"/>
</dbReference>
<evidence type="ECO:0000256" key="1">
    <source>
        <dbReference type="ARBA" id="ARBA00004651"/>
    </source>
</evidence>
<evidence type="ECO:0000256" key="3">
    <source>
        <dbReference type="ARBA" id="ARBA00022692"/>
    </source>
</evidence>
<dbReference type="PANTHER" id="PTHR30086:SF20">
    <property type="entry name" value="ARGININE EXPORTER PROTEIN ARGO-RELATED"/>
    <property type="match status" value="1"/>
</dbReference>
<protein>
    <submittedName>
        <fullName evidence="7">LysE family translocator</fullName>
    </submittedName>
</protein>
<name>A0ABY9QZK3_9BACT</name>
<comment type="subcellular location">
    <subcellularLocation>
        <location evidence="1">Cell membrane</location>
        <topology evidence="1">Multi-pass membrane protein</topology>
    </subcellularLocation>
</comment>
<evidence type="ECO:0000256" key="5">
    <source>
        <dbReference type="ARBA" id="ARBA00023136"/>
    </source>
</evidence>
<gene>
    <name evidence="7" type="ORF">KPS_003007</name>
</gene>
<keyword evidence="3 6" id="KW-0812">Transmembrane</keyword>
<keyword evidence="4 6" id="KW-1133">Transmembrane helix</keyword>
<feature type="transmembrane region" description="Helical" evidence="6">
    <location>
        <begin position="141"/>
        <end position="162"/>
    </location>
</feature>
<evidence type="ECO:0000256" key="2">
    <source>
        <dbReference type="ARBA" id="ARBA00022475"/>
    </source>
</evidence>
<organism evidence="7 8">
    <name type="scientific">Nitratidesulfovibrio liaohensis</name>
    <dbReference type="NCBI Taxonomy" id="2604158"/>
    <lineage>
        <taxon>Bacteria</taxon>
        <taxon>Pseudomonadati</taxon>
        <taxon>Thermodesulfobacteriota</taxon>
        <taxon>Desulfovibrionia</taxon>
        <taxon>Desulfovibrionales</taxon>
        <taxon>Desulfovibrionaceae</taxon>
        <taxon>Nitratidesulfovibrio</taxon>
    </lineage>
</organism>
<dbReference type="Pfam" id="PF01810">
    <property type="entry name" value="LysE"/>
    <property type="match status" value="1"/>
</dbReference>
<accession>A0ABY9QZK3</accession>